<reference evidence="2 3" key="1">
    <citation type="journal article" date="2018" name="Mol. Biol. Evol.">
        <title>Broad Genomic Sampling Reveals a Smut Pathogenic Ancestry of the Fungal Clade Ustilaginomycotina.</title>
        <authorList>
            <person name="Kijpornyongpan T."/>
            <person name="Mondo S.J."/>
            <person name="Barry K."/>
            <person name="Sandor L."/>
            <person name="Lee J."/>
            <person name="Lipzen A."/>
            <person name="Pangilinan J."/>
            <person name="LaButti K."/>
            <person name="Hainaut M."/>
            <person name="Henrissat B."/>
            <person name="Grigoriev I.V."/>
            <person name="Spatafora J.W."/>
            <person name="Aime M.C."/>
        </authorList>
    </citation>
    <scope>NUCLEOTIDE SEQUENCE [LARGE SCALE GENOMIC DNA]</scope>
    <source>
        <strain evidence="2 3">MCA 4186</strain>
    </source>
</reference>
<name>A0A316YZT8_9BASI</name>
<dbReference type="RefSeq" id="XP_025595246.1">
    <property type="nucleotide sequence ID" value="XM_025739833.1"/>
</dbReference>
<protein>
    <recommendedName>
        <fullName evidence="1">CHRD domain-containing protein</fullName>
    </recommendedName>
</protein>
<dbReference type="GeneID" id="37267379"/>
<dbReference type="AlphaFoldDB" id="A0A316YZT8"/>
<dbReference type="SMART" id="SM00754">
    <property type="entry name" value="CHRD"/>
    <property type="match status" value="1"/>
</dbReference>
<dbReference type="Pfam" id="PF07452">
    <property type="entry name" value="CHRD"/>
    <property type="match status" value="1"/>
</dbReference>
<gene>
    <name evidence="2" type="ORF">FA09DRAFT_282718</name>
</gene>
<dbReference type="OrthoDB" id="3554264at2759"/>
<feature type="non-terminal residue" evidence="2">
    <location>
        <position position="1"/>
    </location>
</feature>
<accession>A0A316YZT8</accession>
<keyword evidence="3" id="KW-1185">Reference proteome</keyword>
<evidence type="ECO:0000259" key="1">
    <source>
        <dbReference type="SMART" id="SM00754"/>
    </source>
</evidence>
<evidence type="ECO:0000313" key="2">
    <source>
        <dbReference type="EMBL" id="PWN94967.1"/>
    </source>
</evidence>
<feature type="domain" description="CHRD" evidence="1">
    <location>
        <begin position="9"/>
        <end position="154"/>
    </location>
</feature>
<dbReference type="Proteomes" id="UP000245946">
    <property type="component" value="Unassembled WGS sequence"/>
</dbReference>
<feature type="non-terminal residue" evidence="2">
    <location>
        <position position="154"/>
    </location>
</feature>
<proteinExistence type="predicted"/>
<sequence length="154" mass="16441">FTSAVYGRPIPGNVVNQQNVATPGQPGAYGHFSYFINSDKEIICYDIRTVGVTGEYDSPAATATHIHEAAAGQNGPPRIAFPNPQFTRKNHLGEEIRESKGCLKGPFRTGLAPTGTDTGSASGFTLKQLEQNPGNFFTDTHTEAFTAGAIRAQL</sequence>
<dbReference type="EMBL" id="KZ819308">
    <property type="protein sequence ID" value="PWN94967.1"/>
    <property type="molecule type" value="Genomic_DNA"/>
</dbReference>
<evidence type="ECO:0000313" key="3">
    <source>
        <dbReference type="Proteomes" id="UP000245946"/>
    </source>
</evidence>
<organism evidence="2 3">
    <name type="scientific">Tilletiopsis washingtonensis</name>
    <dbReference type="NCBI Taxonomy" id="58919"/>
    <lineage>
        <taxon>Eukaryota</taxon>
        <taxon>Fungi</taxon>
        <taxon>Dikarya</taxon>
        <taxon>Basidiomycota</taxon>
        <taxon>Ustilaginomycotina</taxon>
        <taxon>Exobasidiomycetes</taxon>
        <taxon>Entylomatales</taxon>
        <taxon>Entylomatales incertae sedis</taxon>
        <taxon>Tilletiopsis</taxon>
    </lineage>
</organism>
<dbReference type="InterPro" id="IPR010895">
    <property type="entry name" value="CHRD"/>
</dbReference>